<dbReference type="InterPro" id="IPR000782">
    <property type="entry name" value="FAS1_domain"/>
</dbReference>
<feature type="signal peptide" evidence="1">
    <location>
        <begin position="1"/>
        <end position="19"/>
    </location>
</feature>
<name>A0ABQ2JWE0_9SPHN</name>
<sequence length="190" mass="19074">MRPMNPTLALLAACTLALGACSGGTSPSDEASPAEVVDLTPEAETLATALDNTDGVQTMAEALKETGIAGIFQGKGSYTLLAPDDDAFAALGDAGKALTGSSDHAALAALIKDHLLPGYVTPQDLGAAIDASDNGQVTMTTLSGQVLTFTRSGDAITVSAPDGSQATLEADPLTAETSIAIPIDGVLRKF</sequence>
<evidence type="ECO:0000259" key="2">
    <source>
        <dbReference type="PROSITE" id="PS50213"/>
    </source>
</evidence>
<dbReference type="EMBL" id="BMLK01000017">
    <property type="protein sequence ID" value="GGN56267.1"/>
    <property type="molecule type" value="Genomic_DNA"/>
</dbReference>
<keyword evidence="4" id="KW-1185">Reference proteome</keyword>
<proteinExistence type="predicted"/>
<feature type="domain" description="FAS1" evidence="2">
    <location>
        <begin position="43"/>
        <end position="187"/>
    </location>
</feature>
<dbReference type="PROSITE" id="PS50213">
    <property type="entry name" value="FAS1"/>
    <property type="match status" value="1"/>
</dbReference>
<dbReference type="SMART" id="SM00554">
    <property type="entry name" value="FAS1"/>
    <property type="match status" value="1"/>
</dbReference>
<dbReference type="SUPFAM" id="SSF82153">
    <property type="entry name" value="FAS1 domain"/>
    <property type="match status" value="1"/>
</dbReference>
<feature type="chain" id="PRO_5045158182" description="FAS1 domain-containing protein" evidence="1">
    <location>
        <begin position="20"/>
        <end position="190"/>
    </location>
</feature>
<dbReference type="PROSITE" id="PS51257">
    <property type="entry name" value="PROKAR_LIPOPROTEIN"/>
    <property type="match status" value="1"/>
</dbReference>
<dbReference type="Pfam" id="PF02469">
    <property type="entry name" value="Fasciclin"/>
    <property type="match status" value="1"/>
</dbReference>
<evidence type="ECO:0000256" key="1">
    <source>
        <dbReference type="SAM" id="SignalP"/>
    </source>
</evidence>
<keyword evidence="1" id="KW-0732">Signal</keyword>
<evidence type="ECO:0000313" key="3">
    <source>
        <dbReference type="EMBL" id="GGN56267.1"/>
    </source>
</evidence>
<gene>
    <name evidence="3" type="ORF">GCM10011349_33820</name>
</gene>
<dbReference type="InterPro" id="IPR036378">
    <property type="entry name" value="FAS1_dom_sf"/>
</dbReference>
<reference evidence="4" key="1">
    <citation type="journal article" date="2019" name="Int. J. Syst. Evol. Microbiol.">
        <title>The Global Catalogue of Microorganisms (GCM) 10K type strain sequencing project: providing services to taxonomists for standard genome sequencing and annotation.</title>
        <authorList>
            <consortium name="The Broad Institute Genomics Platform"/>
            <consortium name="The Broad Institute Genome Sequencing Center for Infectious Disease"/>
            <person name="Wu L."/>
            <person name="Ma J."/>
        </authorList>
    </citation>
    <scope>NUCLEOTIDE SEQUENCE [LARGE SCALE GENOMIC DNA]</scope>
    <source>
        <strain evidence="4">CGMCC 1.6784</strain>
    </source>
</reference>
<protein>
    <recommendedName>
        <fullName evidence="2">FAS1 domain-containing protein</fullName>
    </recommendedName>
</protein>
<evidence type="ECO:0000313" key="4">
    <source>
        <dbReference type="Proteomes" id="UP000605099"/>
    </source>
</evidence>
<accession>A0ABQ2JWE0</accession>
<dbReference type="Gene3D" id="2.30.180.10">
    <property type="entry name" value="FAS1 domain"/>
    <property type="match status" value="1"/>
</dbReference>
<dbReference type="Proteomes" id="UP000605099">
    <property type="component" value="Unassembled WGS sequence"/>
</dbReference>
<comment type="caution">
    <text evidence="3">The sequence shown here is derived from an EMBL/GenBank/DDBJ whole genome shotgun (WGS) entry which is preliminary data.</text>
</comment>
<organism evidence="3 4">
    <name type="scientific">Novosphingobium indicum</name>
    <dbReference type="NCBI Taxonomy" id="462949"/>
    <lineage>
        <taxon>Bacteria</taxon>
        <taxon>Pseudomonadati</taxon>
        <taxon>Pseudomonadota</taxon>
        <taxon>Alphaproteobacteria</taxon>
        <taxon>Sphingomonadales</taxon>
        <taxon>Sphingomonadaceae</taxon>
        <taxon>Novosphingobium</taxon>
    </lineage>
</organism>